<dbReference type="AlphaFoldDB" id="A0A2N5M2F3"/>
<sequence length="100" mass="11390">MTYITPVTDYQISQYAARTTGEIESAKSYISGAKPVFSVELRRKQGEDIQNEKNYPDYADYEEPIILNGSKLKRNKQVPMHILQAAVEITGKGKFVNKYI</sequence>
<dbReference type="OrthoDB" id="2706316at2"/>
<gene>
    <name evidence="1" type="ORF">CUU66_18245</name>
</gene>
<name>A0A2N5M2F3_9BACI</name>
<dbReference type="EMBL" id="PGUY01000059">
    <property type="protein sequence ID" value="PLT28495.1"/>
    <property type="molecule type" value="Genomic_DNA"/>
</dbReference>
<accession>A0A2N5M2F3</accession>
<proteinExistence type="predicted"/>
<comment type="caution">
    <text evidence="1">The sequence shown here is derived from an EMBL/GenBank/DDBJ whole genome shotgun (WGS) entry which is preliminary data.</text>
</comment>
<dbReference type="RefSeq" id="WP_101644820.1">
    <property type="nucleotide sequence ID" value="NZ_PGUY01000059.1"/>
</dbReference>
<evidence type="ECO:0000313" key="1">
    <source>
        <dbReference type="EMBL" id="PLT28495.1"/>
    </source>
</evidence>
<protein>
    <submittedName>
        <fullName evidence="1">Uncharacterized protein</fullName>
    </submittedName>
</protein>
<dbReference type="Proteomes" id="UP000234748">
    <property type="component" value="Unassembled WGS sequence"/>
</dbReference>
<organism evidence="1 2">
    <name type="scientific">Peribacillus deserti</name>
    <dbReference type="NCBI Taxonomy" id="673318"/>
    <lineage>
        <taxon>Bacteria</taxon>
        <taxon>Bacillati</taxon>
        <taxon>Bacillota</taxon>
        <taxon>Bacilli</taxon>
        <taxon>Bacillales</taxon>
        <taxon>Bacillaceae</taxon>
        <taxon>Peribacillus</taxon>
    </lineage>
</organism>
<reference evidence="1 2" key="1">
    <citation type="submission" date="2017-11" db="EMBL/GenBank/DDBJ databases">
        <title>Comparitive Functional Genomics of Dry Heat Resistant strains isolated from the Viking Spacecraft.</title>
        <authorList>
            <person name="Seuylemezian A."/>
            <person name="Cooper K."/>
            <person name="Vaishampayan P."/>
        </authorList>
    </citation>
    <scope>NUCLEOTIDE SEQUENCE [LARGE SCALE GENOMIC DNA]</scope>
    <source>
        <strain evidence="1 2">V1-29</strain>
    </source>
</reference>
<evidence type="ECO:0000313" key="2">
    <source>
        <dbReference type="Proteomes" id="UP000234748"/>
    </source>
</evidence>
<keyword evidence="2" id="KW-1185">Reference proteome</keyword>